<name>A0ABR8T3Q1_9BACL</name>
<proteinExistence type="predicted"/>
<dbReference type="RefSeq" id="WP_191803410.1">
    <property type="nucleotide sequence ID" value="NZ_JACSQL010000011.1"/>
</dbReference>
<accession>A0ABR8T3Q1</accession>
<feature type="compositionally biased region" description="Polar residues" evidence="1">
    <location>
        <begin position="264"/>
        <end position="283"/>
    </location>
</feature>
<protein>
    <recommendedName>
        <fullName evidence="4">SAF domain-containing protein</fullName>
    </recommendedName>
</protein>
<evidence type="ECO:0000313" key="3">
    <source>
        <dbReference type="Proteomes" id="UP000608071"/>
    </source>
</evidence>
<gene>
    <name evidence="2" type="ORF">H9647_20160</name>
</gene>
<comment type="caution">
    <text evidence="2">The sequence shown here is derived from an EMBL/GenBank/DDBJ whole genome shotgun (WGS) entry which is preliminary data.</text>
</comment>
<keyword evidence="3" id="KW-1185">Reference proteome</keyword>
<feature type="region of interest" description="Disordered" evidence="1">
    <location>
        <begin position="245"/>
        <end position="283"/>
    </location>
</feature>
<evidence type="ECO:0000313" key="2">
    <source>
        <dbReference type="EMBL" id="MBD7970386.1"/>
    </source>
</evidence>
<dbReference type="EMBL" id="JACSQL010000011">
    <property type="protein sequence ID" value="MBD7970386.1"/>
    <property type="molecule type" value="Genomic_DNA"/>
</dbReference>
<dbReference type="Proteomes" id="UP000608071">
    <property type="component" value="Unassembled WGS sequence"/>
</dbReference>
<evidence type="ECO:0000256" key="1">
    <source>
        <dbReference type="SAM" id="MobiDB-lite"/>
    </source>
</evidence>
<reference evidence="2 3" key="1">
    <citation type="submission" date="2020-08" db="EMBL/GenBank/DDBJ databases">
        <title>A Genomic Blueprint of the Chicken Gut Microbiome.</title>
        <authorList>
            <person name="Gilroy R."/>
            <person name="Ravi A."/>
            <person name="Getino M."/>
            <person name="Pursley I."/>
            <person name="Horton D.L."/>
            <person name="Alikhan N.-F."/>
            <person name="Baker D."/>
            <person name="Gharbi K."/>
            <person name="Hall N."/>
            <person name="Watson M."/>
            <person name="Adriaenssens E.M."/>
            <person name="Foster-Nyarko E."/>
            <person name="Jarju S."/>
            <person name="Secka A."/>
            <person name="Antonio M."/>
            <person name="Oren A."/>
            <person name="Chaudhuri R."/>
            <person name="La Ragione R.M."/>
            <person name="Hildebrand F."/>
            <person name="Pallen M.J."/>
        </authorList>
    </citation>
    <scope>NUCLEOTIDE SEQUENCE [LARGE SCALE GENOMIC DNA]</scope>
    <source>
        <strain evidence="2 3">Sa2BVA9</strain>
    </source>
</reference>
<evidence type="ECO:0008006" key="4">
    <source>
        <dbReference type="Google" id="ProtNLM"/>
    </source>
</evidence>
<organism evidence="2 3">
    <name type="scientific">Paenibacillus gallinarum</name>
    <dbReference type="NCBI Taxonomy" id="2762232"/>
    <lineage>
        <taxon>Bacteria</taxon>
        <taxon>Bacillati</taxon>
        <taxon>Bacillota</taxon>
        <taxon>Bacilli</taxon>
        <taxon>Bacillales</taxon>
        <taxon>Paenibacillaceae</taxon>
        <taxon>Paenibacillus</taxon>
    </lineage>
</organism>
<sequence length="283" mass="31156">MSKLTREQLGVTIGDTIIISGTVKFANLDKPVDGKALAKVNQRRLKKGMKETKPFRRITLKNPCIIQGQDTPLAKFYEQNIYRNKITLESKSLFPPAYKHLQNGESVTINDPQKNPATGQEIMIQISTFLSKGFTHLGSGIDVVIYPEGPIKFYEAIRAEENLSGFGKSIDLLVHKPVVNKRGFAVAPIIDPEKIGIDISNSPFSGVINSSINGGILSGKTVDTMNKVYDESASTKLPKQINLTEKETKTEKNTISIDSPFGPNHSSEFAKQTVSSRTLSQFT</sequence>